<keyword evidence="4" id="KW-0812">Transmembrane</keyword>
<protein>
    <submittedName>
        <fullName evidence="6">Acetyl esterase/lipase</fullName>
    </submittedName>
</protein>
<evidence type="ECO:0000313" key="7">
    <source>
        <dbReference type="Proteomes" id="UP000234382"/>
    </source>
</evidence>
<keyword evidence="4" id="KW-0472">Membrane</keyword>
<feature type="compositionally biased region" description="Polar residues" evidence="3">
    <location>
        <begin position="23"/>
        <end position="34"/>
    </location>
</feature>
<evidence type="ECO:0000256" key="2">
    <source>
        <dbReference type="ARBA" id="ARBA00022801"/>
    </source>
</evidence>
<dbReference type="PANTHER" id="PTHR48081">
    <property type="entry name" value="AB HYDROLASE SUPERFAMILY PROTEIN C4A8.06C"/>
    <property type="match status" value="1"/>
</dbReference>
<dbReference type="Proteomes" id="UP000234382">
    <property type="component" value="Unassembled WGS sequence"/>
</dbReference>
<dbReference type="InterPro" id="IPR049492">
    <property type="entry name" value="BD-FAE-like_dom"/>
</dbReference>
<comment type="similarity">
    <text evidence="1">Belongs to the 'GDXG' lipolytic enzyme family.</text>
</comment>
<feature type="region of interest" description="Disordered" evidence="3">
    <location>
        <begin position="1"/>
        <end position="34"/>
    </location>
</feature>
<reference evidence="7" key="1">
    <citation type="submission" date="2017-03" db="EMBL/GenBank/DDBJ databases">
        <authorList>
            <person name="Monnet C."/>
        </authorList>
    </citation>
    <scope>NUCLEOTIDE SEQUENCE [LARGE SCALE GENOMIC DNA]</scope>
    <source>
        <strain evidence="7">ATCC 49514</strain>
    </source>
</reference>
<dbReference type="PROSITE" id="PS01173">
    <property type="entry name" value="LIPASE_GDXG_HIS"/>
    <property type="match status" value="1"/>
</dbReference>
<name>A0A2H1IHR2_9MICO</name>
<dbReference type="GO" id="GO:0016787">
    <property type="term" value="F:hydrolase activity"/>
    <property type="evidence" value="ECO:0007669"/>
    <property type="project" value="UniProtKB-KW"/>
</dbReference>
<dbReference type="InterPro" id="IPR029058">
    <property type="entry name" value="AB_hydrolase_fold"/>
</dbReference>
<feature type="transmembrane region" description="Helical" evidence="4">
    <location>
        <begin position="44"/>
        <end position="67"/>
    </location>
</feature>
<dbReference type="Gene3D" id="3.40.50.1820">
    <property type="entry name" value="alpha/beta hydrolase"/>
    <property type="match status" value="1"/>
</dbReference>
<keyword evidence="7" id="KW-1185">Reference proteome</keyword>
<evidence type="ECO:0000313" key="6">
    <source>
        <dbReference type="EMBL" id="SMX74713.1"/>
    </source>
</evidence>
<evidence type="ECO:0000256" key="3">
    <source>
        <dbReference type="SAM" id="MobiDB-lite"/>
    </source>
</evidence>
<evidence type="ECO:0000256" key="1">
    <source>
        <dbReference type="ARBA" id="ARBA00010515"/>
    </source>
</evidence>
<accession>A0A2H1IHR2</accession>
<dbReference type="AlphaFoldDB" id="A0A2H1IHR2"/>
<sequence length="428" mass="44141">MRSAAAGISTRQVGKRGPKVTVSKRSSQPAVPQRAANTVRATGVLLALVFGAIAVVNGLASLIPGLGPVSSAAARFAPTIAPMATVVGAIVLGFGIVWLRRGRRWTGAAMTGFGVVSTIANLAVVIVLLVAITSAGGSVNLFTATFGLSAIDSASPDRKEVYDKSSSGDDLSVSIYEPERAKGSAPTIMYVHGGGWIAGDPNAASSELRELADHGYLVVSVEYELATLDNATWQSAPSQVACAASWIQTHADTIGADTDRLAFWGESSGSNMVANTAGAAAQGDAESSCGGKVPVPAAVIADYPAFDVTGLYENAPTGPGAGSGTRLFATSYTGGTPKEYPDRYSVADSVTHLKAPAPPMLMMTAMRDDVITPTDQLSWAESARSRGVDVKTVKVPLANHAYTQKAKNSIGSQGHLSIAEAYLSEQLR</sequence>
<keyword evidence="2" id="KW-0378">Hydrolase</keyword>
<dbReference type="InterPro" id="IPR050300">
    <property type="entry name" value="GDXG_lipolytic_enzyme"/>
</dbReference>
<dbReference type="EMBL" id="FXYX01000004">
    <property type="protein sequence ID" value="SMX74713.1"/>
    <property type="molecule type" value="Genomic_DNA"/>
</dbReference>
<proteinExistence type="inferred from homology"/>
<dbReference type="InterPro" id="IPR002168">
    <property type="entry name" value="Lipase_GDXG_HIS_AS"/>
</dbReference>
<feature type="transmembrane region" description="Helical" evidence="4">
    <location>
        <begin position="79"/>
        <end position="99"/>
    </location>
</feature>
<feature type="transmembrane region" description="Helical" evidence="4">
    <location>
        <begin position="111"/>
        <end position="132"/>
    </location>
</feature>
<keyword evidence="4" id="KW-1133">Transmembrane helix</keyword>
<dbReference type="Pfam" id="PF20434">
    <property type="entry name" value="BD-FAE"/>
    <property type="match status" value="1"/>
</dbReference>
<gene>
    <name evidence="6" type="ORF">BI49514_00954</name>
</gene>
<feature type="domain" description="BD-FAE-like" evidence="5">
    <location>
        <begin position="175"/>
        <end position="373"/>
    </location>
</feature>
<dbReference type="SUPFAM" id="SSF53474">
    <property type="entry name" value="alpha/beta-Hydrolases"/>
    <property type="match status" value="1"/>
</dbReference>
<organism evidence="6 7">
    <name type="scientific">Brevibacterium iodinum ATCC 49514</name>
    <dbReference type="NCBI Taxonomy" id="1255616"/>
    <lineage>
        <taxon>Bacteria</taxon>
        <taxon>Bacillati</taxon>
        <taxon>Actinomycetota</taxon>
        <taxon>Actinomycetes</taxon>
        <taxon>Micrococcales</taxon>
        <taxon>Brevibacteriaceae</taxon>
        <taxon>Brevibacterium</taxon>
    </lineage>
</organism>
<evidence type="ECO:0000256" key="4">
    <source>
        <dbReference type="SAM" id="Phobius"/>
    </source>
</evidence>
<evidence type="ECO:0000259" key="5">
    <source>
        <dbReference type="Pfam" id="PF20434"/>
    </source>
</evidence>